<evidence type="ECO:0000313" key="6">
    <source>
        <dbReference type="Proteomes" id="UP000321621"/>
    </source>
</evidence>
<comment type="caution">
    <text evidence="3">The sequence shown here is derived from an EMBL/GenBank/DDBJ whole genome shotgun (WGS) entry which is preliminary data.</text>
</comment>
<feature type="region of interest" description="Disordered" evidence="1">
    <location>
        <begin position="32"/>
        <end position="59"/>
    </location>
</feature>
<evidence type="ECO:0000313" key="5">
    <source>
        <dbReference type="Proteomes" id="UP000266691"/>
    </source>
</evidence>
<dbReference type="OrthoDB" id="1430935at2"/>
<dbReference type="Proteomes" id="UP000321621">
    <property type="component" value="Unassembled WGS sequence"/>
</dbReference>
<protein>
    <submittedName>
        <fullName evidence="3">Collagen-like protein</fullName>
    </submittedName>
</protein>
<keyword evidence="2" id="KW-0732">Signal</keyword>
<dbReference type="Proteomes" id="UP000266691">
    <property type="component" value="Unassembled WGS sequence"/>
</dbReference>
<dbReference type="PROSITE" id="PS51257">
    <property type="entry name" value="PROKAR_LIPOPROTEIN"/>
    <property type="match status" value="1"/>
</dbReference>
<gene>
    <name evidence="3" type="ORF">D2V05_15205</name>
    <name evidence="4" type="ORF">FQ017_15070</name>
</gene>
<feature type="chain" id="PRO_5017275639" evidence="2">
    <location>
        <begin position="22"/>
        <end position="238"/>
    </location>
</feature>
<dbReference type="EMBL" id="QXFI01000033">
    <property type="protein sequence ID" value="RIV42956.1"/>
    <property type="molecule type" value="Genomic_DNA"/>
</dbReference>
<dbReference type="AlphaFoldDB" id="A0A3A1NHT7"/>
<name>A0A3A1NHT7_9FLAO</name>
<feature type="signal peptide" evidence="2">
    <location>
        <begin position="1"/>
        <end position="21"/>
    </location>
</feature>
<keyword evidence="3" id="KW-0176">Collagen</keyword>
<organism evidence="3 5">
    <name type="scientific">Flagellimonas pelagia</name>
    <dbReference type="NCBI Taxonomy" id="2306998"/>
    <lineage>
        <taxon>Bacteria</taxon>
        <taxon>Pseudomonadati</taxon>
        <taxon>Bacteroidota</taxon>
        <taxon>Flavobacteriia</taxon>
        <taxon>Flavobacteriales</taxon>
        <taxon>Flavobacteriaceae</taxon>
        <taxon>Flagellimonas</taxon>
    </lineage>
</organism>
<evidence type="ECO:0000313" key="4">
    <source>
        <dbReference type="EMBL" id="TXJ92154.1"/>
    </source>
</evidence>
<evidence type="ECO:0000313" key="3">
    <source>
        <dbReference type="EMBL" id="RIV42956.1"/>
    </source>
</evidence>
<evidence type="ECO:0000256" key="2">
    <source>
        <dbReference type="SAM" id="SignalP"/>
    </source>
</evidence>
<proteinExistence type="predicted"/>
<reference evidence="3 5" key="1">
    <citation type="submission" date="2018-08" db="EMBL/GenBank/DDBJ databases">
        <title>Proposal of Muricauda 72 sp.nov. and Muricauda NH166 sp.nov., isolated from seawater.</title>
        <authorList>
            <person name="Cheng H."/>
            <person name="Wu Y.-H."/>
            <person name="Guo L.-L."/>
            <person name="Xu X.-W."/>
        </authorList>
    </citation>
    <scope>NUCLEOTIDE SEQUENCE [LARGE SCALE GENOMIC DNA]</scope>
    <source>
        <strain evidence="3 5">72</strain>
    </source>
</reference>
<accession>A0A3A1NHT7</accession>
<dbReference type="EMBL" id="VNWK01000033">
    <property type="protein sequence ID" value="TXJ92154.1"/>
    <property type="molecule type" value="Genomic_DNA"/>
</dbReference>
<keyword evidence="6" id="KW-1185">Reference proteome</keyword>
<dbReference type="RefSeq" id="WP_119648441.1">
    <property type="nucleotide sequence ID" value="NZ_QXFI01000033.1"/>
</dbReference>
<reference evidence="4 6" key="2">
    <citation type="submission" date="2019-07" db="EMBL/GenBank/DDBJ databases">
        <title>Draft genome of two Muricauda strains isolated from deep sea.</title>
        <authorList>
            <person name="Sun C."/>
        </authorList>
    </citation>
    <scope>NUCLEOTIDE SEQUENCE [LARGE SCALE GENOMIC DNA]</scope>
    <source>
        <strain evidence="4 6">72</strain>
    </source>
</reference>
<evidence type="ECO:0000256" key="1">
    <source>
        <dbReference type="SAM" id="MobiDB-lite"/>
    </source>
</evidence>
<feature type="compositionally biased region" description="Low complexity" evidence="1">
    <location>
        <begin position="33"/>
        <end position="57"/>
    </location>
</feature>
<sequence>MKLIKLFSAAMLALSVTMVSCSGEDGKDGIDGIDGINGTNGKDGTDGQNGTNGQDGTDGIGFDELTQYGYITLKMEGTRADNEAFQDSTSFKFTPADGINLWQYSLVDSYMVGEDQVYTFTVARFFSAPDDVFQETTFSTYMEIIDIGQTTQDFYFSYDISSYAVVGDDHKYFTLSNSYDSNSPEMLNLQITNVNYDPETHHLTYSFDFTVDGTGNITGNPLHMSGTVDAIVLEQVFF</sequence>